<evidence type="ECO:0000259" key="6">
    <source>
        <dbReference type="PROSITE" id="PS50949"/>
    </source>
</evidence>
<dbReference type="RefSeq" id="WP_189006245.1">
    <property type="nucleotide sequence ID" value="NZ_BMOD01000022.1"/>
</dbReference>
<evidence type="ECO:0000256" key="5">
    <source>
        <dbReference type="ARBA" id="ARBA00023163"/>
    </source>
</evidence>
<dbReference type="Pfam" id="PF00392">
    <property type="entry name" value="GntR"/>
    <property type="match status" value="1"/>
</dbReference>
<dbReference type="CDD" id="cd00609">
    <property type="entry name" value="AAT_like"/>
    <property type="match status" value="1"/>
</dbReference>
<evidence type="ECO:0000313" key="7">
    <source>
        <dbReference type="EMBL" id="GGJ51047.1"/>
    </source>
</evidence>
<comment type="caution">
    <text evidence="7">The sequence shown here is derived from an EMBL/GenBank/DDBJ whole genome shotgun (WGS) entry which is preliminary data.</text>
</comment>
<dbReference type="InterPro" id="IPR000524">
    <property type="entry name" value="Tscrpt_reg_HTH_GntR"/>
</dbReference>
<keyword evidence="8" id="KW-1185">Reference proteome</keyword>
<dbReference type="InterPro" id="IPR015424">
    <property type="entry name" value="PyrdxlP-dep_Trfase"/>
</dbReference>
<dbReference type="InterPro" id="IPR004839">
    <property type="entry name" value="Aminotransferase_I/II_large"/>
</dbReference>
<keyword evidence="2" id="KW-0663">Pyridoxal phosphate</keyword>
<dbReference type="SMART" id="SM00345">
    <property type="entry name" value="HTH_GNTR"/>
    <property type="match status" value="1"/>
</dbReference>
<evidence type="ECO:0000256" key="3">
    <source>
        <dbReference type="ARBA" id="ARBA00023015"/>
    </source>
</evidence>
<feature type="domain" description="HTH gntR-type" evidence="6">
    <location>
        <begin position="15"/>
        <end position="83"/>
    </location>
</feature>
<dbReference type="Gene3D" id="1.10.10.10">
    <property type="entry name" value="Winged helix-like DNA-binding domain superfamily/Winged helix DNA-binding domain"/>
    <property type="match status" value="1"/>
</dbReference>
<reference evidence="8" key="1">
    <citation type="journal article" date="2019" name="Int. J. Syst. Evol. Microbiol.">
        <title>The Global Catalogue of Microorganisms (GCM) 10K type strain sequencing project: providing services to taxonomists for standard genome sequencing and annotation.</title>
        <authorList>
            <consortium name="The Broad Institute Genomics Platform"/>
            <consortium name="The Broad Institute Genome Sequencing Center for Infectious Disease"/>
            <person name="Wu L."/>
            <person name="Ma J."/>
        </authorList>
    </citation>
    <scope>NUCLEOTIDE SEQUENCE [LARGE SCALE GENOMIC DNA]</scope>
    <source>
        <strain evidence="8">JCM 14370</strain>
    </source>
</reference>
<gene>
    <name evidence="7" type="ORF">GCM10008938_41320</name>
</gene>
<evidence type="ECO:0000256" key="2">
    <source>
        <dbReference type="ARBA" id="ARBA00022898"/>
    </source>
</evidence>
<dbReference type="CDD" id="cd07377">
    <property type="entry name" value="WHTH_GntR"/>
    <property type="match status" value="1"/>
</dbReference>
<dbReference type="PANTHER" id="PTHR46577:SF1">
    <property type="entry name" value="HTH-TYPE TRANSCRIPTIONAL REGULATORY PROTEIN GABR"/>
    <property type="match status" value="1"/>
</dbReference>
<dbReference type="Proteomes" id="UP000632222">
    <property type="component" value="Unassembled WGS sequence"/>
</dbReference>
<keyword evidence="5" id="KW-0804">Transcription</keyword>
<proteinExistence type="inferred from homology"/>
<evidence type="ECO:0000256" key="4">
    <source>
        <dbReference type="ARBA" id="ARBA00023125"/>
    </source>
</evidence>
<dbReference type="SUPFAM" id="SSF46785">
    <property type="entry name" value="Winged helix' DNA-binding domain"/>
    <property type="match status" value="1"/>
</dbReference>
<comment type="similarity">
    <text evidence="1">In the C-terminal section; belongs to the class-I pyridoxal-phosphate-dependent aminotransferase family.</text>
</comment>
<organism evidence="7 8">
    <name type="scientific">Deinococcus roseus</name>
    <dbReference type="NCBI Taxonomy" id="392414"/>
    <lineage>
        <taxon>Bacteria</taxon>
        <taxon>Thermotogati</taxon>
        <taxon>Deinococcota</taxon>
        <taxon>Deinococci</taxon>
        <taxon>Deinococcales</taxon>
        <taxon>Deinococcaceae</taxon>
        <taxon>Deinococcus</taxon>
    </lineage>
</organism>
<accession>A0ABQ2D9Z0</accession>
<dbReference type="PANTHER" id="PTHR46577">
    <property type="entry name" value="HTH-TYPE TRANSCRIPTIONAL REGULATORY PROTEIN GABR"/>
    <property type="match status" value="1"/>
</dbReference>
<name>A0ABQ2D9Z0_9DEIO</name>
<evidence type="ECO:0000256" key="1">
    <source>
        <dbReference type="ARBA" id="ARBA00005384"/>
    </source>
</evidence>
<dbReference type="Pfam" id="PF00155">
    <property type="entry name" value="Aminotran_1_2"/>
    <property type="match status" value="1"/>
</dbReference>
<dbReference type="InterPro" id="IPR036388">
    <property type="entry name" value="WH-like_DNA-bd_sf"/>
</dbReference>
<keyword evidence="4" id="KW-0238">DNA-binding</keyword>
<sequence>MSSDLQLSLQRHLKTPLGQQLREQLRRQILQGRLPAGSRLPSTRDVAKACGVTRNTVIAAFEELLAEGLLVSRQGSGTFVNPEVQASTAGMPALKRAPRWMQKPPLQLPVTRPIQPGTLEFRAGLPSLEALNREDWKALWKMVGQTGFPADYQDAQGELELREQVALFVRRSRGIACTAQDVLITSGTIHSLNLISRATLEAGDRVAFEEPGFPLAREVFRHHQAEVLPASVDEDGLRVQDLPDHDPPVLIYTTPSHQFPLGYRMSLPRREALLQYAAQHDALIIEDDYESEFRFDAPLPALAAMDQHGLVAYIGTLSKVFSPALRLGYLVAAPALIERVKVLRQLTDYQHSHVLQMAMLEMLRRGMLDRHIKGMRKVYAQKRQALKEALKDTIPYCKLIGIDAGLHGFLQLPAQVSYALVQQRCAARNVRVEAPDRYYSQNQPLNGLVLGYGGLSLPEIRQGGQVLSEVILQCIAEQNSTGFKAPV</sequence>
<dbReference type="InterPro" id="IPR036390">
    <property type="entry name" value="WH_DNA-bd_sf"/>
</dbReference>
<dbReference type="PROSITE" id="PS50949">
    <property type="entry name" value="HTH_GNTR"/>
    <property type="match status" value="1"/>
</dbReference>
<dbReference type="PRINTS" id="PR00035">
    <property type="entry name" value="HTHGNTR"/>
</dbReference>
<dbReference type="InterPro" id="IPR015421">
    <property type="entry name" value="PyrdxlP-dep_Trfase_major"/>
</dbReference>
<protein>
    <submittedName>
        <fullName evidence="7">GntR family transcriptional regulator</fullName>
    </submittedName>
</protein>
<keyword evidence="3" id="KW-0805">Transcription regulation</keyword>
<dbReference type="Gene3D" id="3.40.640.10">
    <property type="entry name" value="Type I PLP-dependent aspartate aminotransferase-like (Major domain)"/>
    <property type="match status" value="1"/>
</dbReference>
<dbReference type="SUPFAM" id="SSF53383">
    <property type="entry name" value="PLP-dependent transferases"/>
    <property type="match status" value="1"/>
</dbReference>
<dbReference type="EMBL" id="BMOD01000022">
    <property type="protein sequence ID" value="GGJ51047.1"/>
    <property type="molecule type" value="Genomic_DNA"/>
</dbReference>
<evidence type="ECO:0000313" key="8">
    <source>
        <dbReference type="Proteomes" id="UP000632222"/>
    </source>
</evidence>
<dbReference type="InterPro" id="IPR051446">
    <property type="entry name" value="HTH_trans_reg/aminotransferase"/>
</dbReference>